<reference evidence="1" key="1">
    <citation type="submission" date="2019-07" db="EMBL/GenBank/DDBJ databases">
        <authorList>
            <person name="Dittberner H."/>
        </authorList>
    </citation>
    <scope>NUCLEOTIDE SEQUENCE [LARGE SCALE GENOMIC DNA]</scope>
</reference>
<name>A0A565ALZ5_9BRAS</name>
<keyword evidence="2" id="KW-1185">Reference proteome</keyword>
<gene>
    <name evidence="1" type="ORF">ANE_LOCUS861</name>
</gene>
<accession>A0A565ALZ5</accession>
<proteinExistence type="predicted"/>
<evidence type="ECO:0000313" key="1">
    <source>
        <dbReference type="EMBL" id="VVA90416.1"/>
    </source>
</evidence>
<dbReference type="AlphaFoldDB" id="A0A565ALZ5"/>
<evidence type="ECO:0000313" key="2">
    <source>
        <dbReference type="Proteomes" id="UP000489600"/>
    </source>
</evidence>
<dbReference type="EMBL" id="CABITT030000001">
    <property type="protein sequence ID" value="VVA90416.1"/>
    <property type="molecule type" value="Genomic_DNA"/>
</dbReference>
<protein>
    <submittedName>
        <fullName evidence="1">Uncharacterized protein</fullName>
    </submittedName>
</protein>
<dbReference type="Proteomes" id="UP000489600">
    <property type="component" value="Unassembled WGS sequence"/>
</dbReference>
<comment type="caution">
    <text evidence="1">The sequence shown here is derived from an EMBL/GenBank/DDBJ whole genome shotgun (WGS) entry which is preliminary data.</text>
</comment>
<sequence length="59" mass="6584">MSGRNLRMRQERDSTTVKFVMDCGIVEINGASFGIAVSRDEREKESARREKAFATSGCV</sequence>
<organism evidence="1 2">
    <name type="scientific">Arabis nemorensis</name>
    <dbReference type="NCBI Taxonomy" id="586526"/>
    <lineage>
        <taxon>Eukaryota</taxon>
        <taxon>Viridiplantae</taxon>
        <taxon>Streptophyta</taxon>
        <taxon>Embryophyta</taxon>
        <taxon>Tracheophyta</taxon>
        <taxon>Spermatophyta</taxon>
        <taxon>Magnoliopsida</taxon>
        <taxon>eudicotyledons</taxon>
        <taxon>Gunneridae</taxon>
        <taxon>Pentapetalae</taxon>
        <taxon>rosids</taxon>
        <taxon>malvids</taxon>
        <taxon>Brassicales</taxon>
        <taxon>Brassicaceae</taxon>
        <taxon>Arabideae</taxon>
        <taxon>Arabis</taxon>
    </lineage>
</organism>